<dbReference type="AlphaFoldDB" id="A0A5B7CLI4"/>
<keyword evidence="2" id="KW-1185">Reference proteome</keyword>
<comment type="caution">
    <text evidence="1">The sequence shown here is derived from an EMBL/GenBank/DDBJ whole genome shotgun (WGS) entry which is preliminary data.</text>
</comment>
<evidence type="ECO:0000313" key="2">
    <source>
        <dbReference type="Proteomes" id="UP000324222"/>
    </source>
</evidence>
<proteinExistence type="predicted"/>
<accession>A0A5B7CLI4</accession>
<sequence>MWCVEGRGGVWPVSSSETAAPAVVVVEVEVGDMAGEIVGEVTLSGRSSSGPSSPSAGNNTSIISRPYISFLALHPYTPHTYTFHPVPCTLHPAPSTLQSSHPSLLGKARKLLAGHHHEVLVPVTCHTATTLKGHRDD</sequence>
<dbReference type="EMBL" id="VSRR010000116">
    <property type="protein sequence ID" value="MPC10409.1"/>
    <property type="molecule type" value="Genomic_DNA"/>
</dbReference>
<evidence type="ECO:0000313" key="1">
    <source>
        <dbReference type="EMBL" id="MPC10409.1"/>
    </source>
</evidence>
<protein>
    <submittedName>
        <fullName evidence="1">Uncharacterized protein</fullName>
    </submittedName>
</protein>
<organism evidence="1 2">
    <name type="scientific">Portunus trituberculatus</name>
    <name type="common">Swimming crab</name>
    <name type="synonym">Neptunus trituberculatus</name>
    <dbReference type="NCBI Taxonomy" id="210409"/>
    <lineage>
        <taxon>Eukaryota</taxon>
        <taxon>Metazoa</taxon>
        <taxon>Ecdysozoa</taxon>
        <taxon>Arthropoda</taxon>
        <taxon>Crustacea</taxon>
        <taxon>Multicrustacea</taxon>
        <taxon>Malacostraca</taxon>
        <taxon>Eumalacostraca</taxon>
        <taxon>Eucarida</taxon>
        <taxon>Decapoda</taxon>
        <taxon>Pleocyemata</taxon>
        <taxon>Brachyura</taxon>
        <taxon>Eubrachyura</taxon>
        <taxon>Portunoidea</taxon>
        <taxon>Portunidae</taxon>
        <taxon>Portuninae</taxon>
        <taxon>Portunus</taxon>
    </lineage>
</organism>
<reference evidence="1 2" key="1">
    <citation type="submission" date="2019-05" db="EMBL/GenBank/DDBJ databases">
        <title>Another draft genome of Portunus trituberculatus and its Hox gene families provides insights of decapod evolution.</title>
        <authorList>
            <person name="Jeong J.-H."/>
            <person name="Song I."/>
            <person name="Kim S."/>
            <person name="Choi T."/>
            <person name="Kim D."/>
            <person name="Ryu S."/>
            <person name="Kim W."/>
        </authorList>
    </citation>
    <scope>NUCLEOTIDE SEQUENCE [LARGE SCALE GENOMIC DNA]</scope>
    <source>
        <tissue evidence="1">Muscle</tissue>
    </source>
</reference>
<gene>
    <name evidence="1" type="ORF">E2C01_003044</name>
</gene>
<dbReference type="Proteomes" id="UP000324222">
    <property type="component" value="Unassembled WGS sequence"/>
</dbReference>
<name>A0A5B7CLI4_PORTR</name>